<dbReference type="EMBL" id="AMQN01044998">
    <property type="status" value="NOT_ANNOTATED_CDS"/>
    <property type="molecule type" value="Genomic_DNA"/>
</dbReference>
<sequence>MREICRNLCRKRKIATGQAVLGGGLLENIPVFQEISTTGKALGDLIGGGDTESAAKRYEDYIENSMIGSTVGSVVAKVEGDDKRAEELIKNAGKATLSAGMTGGAIGLTVLTGGLAAPLGTAASVAAGATVGAASSATTGAVDQALYNDGEIDAGALVGGTIMGGAT</sequence>
<dbReference type="AlphaFoldDB" id="R7UDZ2"/>
<keyword evidence="3" id="KW-1185">Reference proteome</keyword>
<dbReference type="EnsemblMetazoa" id="CapteT212683">
    <property type="protein sequence ID" value="CapteP212683"/>
    <property type="gene ID" value="CapteG212683"/>
</dbReference>
<accession>R7UDZ2</accession>
<dbReference type="HOGENOM" id="CLU_1598618_0_0_1"/>
<dbReference type="EMBL" id="KB302570">
    <property type="protein sequence ID" value="ELU04209.1"/>
    <property type="molecule type" value="Genomic_DNA"/>
</dbReference>
<proteinExistence type="predicted"/>
<reference evidence="1 3" key="2">
    <citation type="journal article" date="2013" name="Nature">
        <title>Insights into bilaterian evolution from three spiralian genomes.</title>
        <authorList>
            <person name="Simakov O."/>
            <person name="Marletaz F."/>
            <person name="Cho S.J."/>
            <person name="Edsinger-Gonzales E."/>
            <person name="Havlak P."/>
            <person name="Hellsten U."/>
            <person name="Kuo D.H."/>
            <person name="Larsson T."/>
            <person name="Lv J."/>
            <person name="Arendt D."/>
            <person name="Savage R."/>
            <person name="Osoegawa K."/>
            <person name="de Jong P."/>
            <person name="Grimwood J."/>
            <person name="Chapman J.A."/>
            <person name="Shapiro H."/>
            <person name="Aerts A."/>
            <person name="Otillar R.P."/>
            <person name="Terry A.Y."/>
            <person name="Boore J.L."/>
            <person name="Grigoriev I.V."/>
            <person name="Lindberg D.R."/>
            <person name="Seaver E.C."/>
            <person name="Weisblat D.A."/>
            <person name="Putnam N.H."/>
            <person name="Rokhsar D.S."/>
        </authorList>
    </citation>
    <scope>NUCLEOTIDE SEQUENCE</scope>
    <source>
        <strain evidence="1 3">I ESC-2004</strain>
    </source>
</reference>
<feature type="non-terminal residue" evidence="1">
    <location>
        <position position="167"/>
    </location>
</feature>
<reference evidence="3" key="1">
    <citation type="submission" date="2012-12" db="EMBL/GenBank/DDBJ databases">
        <authorList>
            <person name="Hellsten U."/>
            <person name="Grimwood J."/>
            <person name="Chapman J.A."/>
            <person name="Shapiro H."/>
            <person name="Aerts A."/>
            <person name="Otillar R.P."/>
            <person name="Terry A.Y."/>
            <person name="Boore J.L."/>
            <person name="Simakov O."/>
            <person name="Marletaz F."/>
            <person name="Cho S.-J."/>
            <person name="Edsinger-Gonzales E."/>
            <person name="Havlak P."/>
            <person name="Kuo D.-H."/>
            <person name="Larsson T."/>
            <person name="Lv J."/>
            <person name="Arendt D."/>
            <person name="Savage R."/>
            <person name="Osoegawa K."/>
            <person name="de Jong P."/>
            <person name="Lindberg D.R."/>
            <person name="Seaver E.C."/>
            <person name="Weisblat D.A."/>
            <person name="Putnam N.H."/>
            <person name="Grigoriev I.V."/>
            <person name="Rokhsar D.S."/>
        </authorList>
    </citation>
    <scope>NUCLEOTIDE SEQUENCE</scope>
    <source>
        <strain evidence="3">I ESC-2004</strain>
    </source>
</reference>
<evidence type="ECO:0000313" key="3">
    <source>
        <dbReference type="Proteomes" id="UP000014760"/>
    </source>
</evidence>
<name>R7UDZ2_CAPTE</name>
<dbReference type="OrthoDB" id="5985783at2759"/>
<dbReference type="Proteomes" id="UP000014760">
    <property type="component" value="Unassembled WGS sequence"/>
</dbReference>
<evidence type="ECO:0000313" key="1">
    <source>
        <dbReference type="EMBL" id="ELU04209.1"/>
    </source>
</evidence>
<evidence type="ECO:0000313" key="2">
    <source>
        <dbReference type="EnsemblMetazoa" id="CapteP212683"/>
    </source>
</evidence>
<reference evidence="2" key="3">
    <citation type="submission" date="2015-06" db="UniProtKB">
        <authorList>
            <consortium name="EnsemblMetazoa"/>
        </authorList>
    </citation>
    <scope>IDENTIFICATION</scope>
</reference>
<gene>
    <name evidence="1" type="ORF">CAPTEDRAFT_212683</name>
</gene>
<organism evidence="1">
    <name type="scientific">Capitella teleta</name>
    <name type="common">Polychaete worm</name>
    <dbReference type="NCBI Taxonomy" id="283909"/>
    <lineage>
        <taxon>Eukaryota</taxon>
        <taxon>Metazoa</taxon>
        <taxon>Spiralia</taxon>
        <taxon>Lophotrochozoa</taxon>
        <taxon>Annelida</taxon>
        <taxon>Polychaeta</taxon>
        <taxon>Sedentaria</taxon>
        <taxon>Scolecida</taxon>
        <taxon>Capitellidae</taxon>
        <taxon>Capitella</taxon>
    </lineage>
</organism>
<protein>
    <submittedName>
        <fullName evidence="1 2">Uncharacterized protein</fullName>
    </submittedName>
</protein>